<dbReference type="AlphaFoldDB" id="A0AAE1BZH1"/>
<gene>
    <name evidence="1" type="ORF">Pcinc_035628</name>
</gene>
<organism evidence="1 2">
    <name type="scientific">Petrolisthes cinctipes</name>
    <name type="common">Flat porcelain crab</name>
    <dbReference type="NCBI Taxonomy" id="88211"/>
    <lineage>
        <taxon>Eukaryota</taxon>
        <taxon>Metazoa</taxon>
        <taxon>Ecdysozoa</taxon>
        <taxon>Arthropoda</taxon>
        <taxon>Crustacea</taxon>
        <taxon>Multicrustacea</taxon>
        <taxon>Malacostraca</taxon>
        <taxon>Eumalacostraca</taxon>
        <taxon>Eucarida</taxon>
        <taxon>Decapoda</taxon>
        <taxon>Pleocyemata</taxon>
        <taxon>Anomura</taxon>
        <taxon>Galatheoidea</taxon>
        <taxon>Porcellanidae</taxon>
        <taxon>Petrolisthes</taxon>
    </lineage>
</organism>
<dbReference type="EMBL" id="JAWQEG010005392">
    <property type="protein sequence ID" value="KAK3858159.1"/>
    <property type="molecule type" value="Genomic_DNA"/>
</dbReference>
<comment type="caution">
    <text evidence="1">The sequence shown here is derived from an EMBL/GenBank/DDBJ whole genome shotgun (WGS) entry which is preliminary data.</text>
</comment>
<sequence length="125" mass="13660">MTRQATTRTFSTPGQSIHEAPLESAIMMPLTSRLLPPSRQMMSRLIFLRRTVWKKTRGNTGLSLQSQIAYGPSKSQATLTLRALTGRFVPAVKESCFPNAAVHASEYCDAPRSVGVALHGNETVS</sequence>
<name>A0AAE1BZH1_PETCI</name>
<keyword evidence="2" id="KW-1185">Reference proteome</keyword>
<protein>
    <submittedName>
        <fullName evidence="1">Uncharacterized protein</fullName>
    </submittedName>
</protein>
<dbReference type="Proteomes" id="UP001286313">
    <property type="component" value="Unassembled WGS sequence"/>
</dbReference>
<evidence type="ECO:0000313" key="2">
    <source>
        <dbReference type="Proteomes" id="UP001286313"/>
    </source>
</evidence>
<reference evidence="1" key="1">
    <citation type="submission" date="2023-10" db="EMBL/GenBank/DDBJ databases">
        <title>Genome assemblies of two species of porcelain crab, Petrolisthes cinctipes and Petrolisthes manimaculis (Anomura: Porcellanidae).</title>
        <authorList>
            <person name="Angst P."/>
        </authorList>
    </citation>
    <scope>NUCLEOTIDE SEQUENCE</scope>
    <source>
        <strain evidence="1">PB745_01</strain>
        <tissue evidence="1">Gill</tissue>
    </source>
</reference>
<proteinExistence type="predicted"/>
<evidence type="ECO:0000313" key="1">
    <source>
        <dbReference type="EMBL" id="KAK3858159.1"/>
    </source>
</evidence>
<accession>A0AAE1BZH1</accession>